<feature type="chain" id="PRO_5044520720" description="NAD(P)(+)--arginine ADP-ribosyltransferase" evidence="7">
    <location>
        <begin position="21"/>
        <end position="229"/>
    </location>
</feature>
<evidence type="ECO:0000256" key="5">
    <source>
        <dbReference type="ARBA" id="ARBA00022857"/>
    </source>
</evidence>
<dbReference type="AlphaFoldDB" id="A0A8C2IZU6"/>
<dbReference type="Proteomes" id="UP000694700">
    <property type="component" value="Unplaced"/>
</dbReference>
<keyword evidence="5 7" id="KW-0521">NADP</keyword>
<reference evidence="8" key="1">
    <citation type="submission" date="2025-05" db="UniProtKB">
        <authorList>
            <consortium name="Ensembl"/>
        </authorList>
    </citation>
    <scope>IDENTIFICATION</scope>
</reference>
<dbReference type="PANTHER" id="PTHR10339">
    <property type="entry name" value="ADP-RIBOSYLTRANSFERASE"/>
    <property type="match status" value="1"/>
</dbReference>
<dbReference type="Ensembl" id="ENSCCRT00015058506.1">
    <property type="protein sequence ID" value="ENSCCRP00015056637.1"/>
    <property type="gene ID" value="ENSCCRG00015023299.1"/>
</dbReference>
<organism evidence="8 9">
    <name type="scientific">Cyprinus carpio</name>
    <name type="common">Common carp</name>
    <dbReference type="NCBI Taxonomy" id="7962"/>
    <lineage>
        <taxon>Eukaryota</taxon>
        <taxon>Metazoa</taxon>
        <taxon>Chordata</taxon>
        <taxon>Craniata</taxon>
        <taxon>Vertebrata</taxon>
        <taxon>Euteleostomi</taxon>
        <taxon>Actinopterygii</taxon>
        <taxon>Neopterygii</taxon>
        <taxon>Teleostei</taxon>
        <taxon>Ostariophysi</taxon>
        <taxon>Cypriniformes</taxon>
        <taxon>Cyprinidae</taxon>
        <taxon>Cyprininae</taxon>
        <taxon>Cyprinus</taxon>
    </lineage>
</organism>
<dbReference type="GO" id="GO:0016779">
    <property type="term" value="F:nucleotidyltransferase activity"/>
    <property type="evidence" value="ECO:0007669"/>
    <property type="project" value="UniProtKB-KW"/>
</dbReference>
<dbReference type="GO" id="GO:0106274">
    <property type="term" value="F:NAD+-protein-arginine ADP-ribosyltransferase activity"/>
    <property type="evidence" value="ECO:0007669"/>
    <property type="project" value="UniProtKB-EC"/>
</dbReference>
<comment type="similarity">
    <text evidence="1 7">Belongs to the Arg-specific ADP-ribosyltransferase family.</text>
</comment>
<dbReference type="InterPro" id="IPR000768">
    <property type="entry name" value="ART"/>
</dbReference>
<dbReference type="Pfam" id="PF01129">
    <property type="entry name" value="ART"/>
    <property type="match status" value="1"/>
</dbReference>
<dbReference type="SUPFAM" id="SSF56399">
    <property type="entry name" value="ADP-ribosylation"/>
    <property type="match status" value="1"/>
</dbReference>
<evidence type="ECO:0000256" key="4">
    <source>
        <dbReference type="ARBA" id="ARBA00022695"/>
    </source>
</evidence>
<sequence length="229" mass="25720">MGSLWFPAVILGLLYTMVVQITEEAIQMGMFPEAADYSFQNCRKEMLQMVTKSGGLLQTELNNNPDFKIMWKGNVACSKTIPWGTPEHMAAVQSYAEASPKFHERFKKFFPFKSIFFLLTDALQLIGKNNCLTLVQGMNITPRSGRKGILRVFFPTNLHYIDAIEASLSDNNGTVFNITSCSVIRFEDYGCISEEIDLLPEESKESSSSFLSSSLLNLMASLLMLYTTN</sequence>
<dbReference type="PANTHER" id="PTHR10339:SF27">
    <property type="entry name" value="NAD(P)(+)--ARGININE ADP-RIBOSYLTRANSFERASE"/>
    <property type="match status" value="1"/>
</dbReference>
<dbReference type="GO" id="GO:0003950">
    <property type="term" value="F:NAD+ poly-ADP-ribosyltransferase activity"/>
    <property type="evidence" value="ECO:0007669"/>
    <property type="project" value="TreeGrafter"/>
</dbReference>
<protein>
    <recommendedName>
        <fullName evidence="7">NAD(P)(+)--arginine ADP-ribosyltransferase</fullName>
        <ecNumber evidence="7">2.4.2.31</ecNumber>
    </recommendedName>
    <alternativeName>
        <fullName evidence="7">Mono(ADP-ribosyl)transferase</fullName>
    </alternativeName>
</protein>
<keyword evidence="7" id="KW-0732">Signal</keyword>
<proteinExistence type="inferred from homology"/>
<keyword evidence="4" id="KW-0548">Nucleotidyltransferase</keyword>
<dbReference type="EC" id="2.4.2.31" evidence="7"/>
<evidence type="ECO:0000256" key="1">
    <source>
        <dbReference type="ARBA" id="ARBA00009558"/>
    </source>
</evidence>
<dbReference type="Ensembl" id="ENSCCRT00020095256.1">
    <property type="protein sequence ID" value="ENSCCRP00020087087.1"/>
    <property type="gene ID" value="ENSCCRG00020040081.1"/>
</dbReference>
<dbReference type="Proteomes" id="UP000694701">
    <property type="component" value="Unplaced"/>
</dbReference>
<evidence type="ECO:0000313" key="8">
    <source>
        <dbReference type="Ensembl" id="ENSCCRP00020087087.1"/>
    </source>
</evidence>
<feature type="signal peptide" evidence="7">
    <location>
        <begin position="1"/>
        <end position="20"/>
    </location>
</feature>
<keyword evidence="7" id="KW-0520">NAD</keyword>
<keyword evidence="3 7" id="KW-0808">Transferase</keyword>
<dbReference type="Gene3D" id="3.90.176.10">
    <property type="entry name" value="Toxin ADP-ribosyltransferase, Chain A, domain 1"/>
    <property type="match status" value="1"/>
</dbReference>
<evidence type="ECO:0000256" key="7">
    <source>
        <dbReference type="RuleBase" id="RU361228"/>
    </source>
</evidence>
<evidence type="ECO:0000256" key="6">
    <source>
        <dbReference type="ARBA" id="ARBA00047597"/>
    </source>
</evidence>
<comment type="catalytic activity">
    <reaction evidence="6 7">
        <text>L-arginyl-[protein] + NAD(+) = N(omega)-(ADP-D-ribosyl)-L-arginyl-[protein] + nicotinamide + H(+)</text>
        <dbReference type="Rhea" id="RHEA:19149"/>
        <dbReference type="Rhea" id="RHEA-COMP:10532"/>
        <dbReference type="Rhea" id="RHEA-COMP:15087"/>
        <dbReference type="ChEBI" id="CHEBI:15378"/>
        <dbReference type="ChEBI" id="CHEBI:17154"/>
        <dbReference type="ChEBI" id="CHEBI:29965"/>
        <dbReference type="ChEBI" id="CHEBI:57540"/>
        <dbReference type="ChEBI" id="CHEBI:142554"/>
        <dbReference type="EC" id="2.4.2.31"/>
    </reaction>
</comment>
<evidence type="ECO:0000256" key="2">
    <source>
        <dbReference type="ARBA" id="ARBA00022676"/>
    </source>
</evidence>
<evidence type="ECO:0000313" key="9">
    <source>
        <dbReference type="Proteomes" id="UP000694701"/>
    </source>
</evidence>
<dbReference type="InterPro" id="IPR050999">
    <property type="entry name" value="ADP-ribosyltransferase_ARG"/>
</dbReference>
<evidence type="ECO:0000256" key="3">
    <source>
        <dbReference type="ARBA" id="ARBA00022679"/>
    </source>
</evidence>
<keyword evidence="2 7" id="KW-0328">Glycosyltransferase</keyword>
<accession>A0A8C2IZU6</accession>
<name>A0A8C2IZU6_CYPCA</name>